<dbReference type="InterPro" id="IPR036909">
    <property type="entry name" value="Cyt_c-like_dom_sf"/>
</dbReference>
<feature type="domain" description="Cytochrome c" evidence="12">
    <location>
        <begin position="55"/>
        <end position="181"/>
    </location>
</feature>
<keyword evidence="8 10" id="KW-0472">Membrane</keyword>
<keyword evidence="5 9" id="KW-0479">Metal-binding</keyword>
<evidence type="ECO:0000256" key="10">
    <source>
        <dbReference type="SAM" id="Phobius"/>
    </source>
</evidence>
<comment type="caution">
    <text evidence="13">The sequence shown here is derived from an EMBL/GenBank/DDBJ whole genome shotgun (WGS) entry which is preliminary data.</text>
</comment>
<feature type="signal peptide" evidence="11">
    <location>
        <begin position="1"/>
        <end position="26"/>
    </location>
</feature>
<proteinExistence type="predicted"/>
<evidence type="ECO:0000313" key="13">
    <source>
        <dbReference type="EMBL" id="GLQ22312.1"/>
    </source>
</evidence>
<dbReference type="Proteomes" id="UP001161391">
    <property type="component" value="Unassembled WGS sequence"/>
</dbReference>
<evidence type="ECO:0000256" key="7">
    <source>
        <dbReference type="ARBA" id="ARBA00023004"/>
    </source>
</evidence>
<dbReference type="RefSeq" id="WP_284386633.1">
    <property type="nucleotide sequence ID" value="NZ_BSNK01000001.1"/>
</dbReference>
<evidence type="ECO:0000256" key="8">
    <source>
        <dbReference type="ARBA" id="ARBA00023136"/>
    </source>
</evidence>
<organism evidence="13 14">
    <name type="scientific">Algimonas ampicilliniresistens</name>
    <dbReference type="NCBI Taxonomy" id="1298735"/>
    <lineage>
        <taxon>Bacteria</taxon>
        <taxon>Pseudomonadati</taxon>
        <taxon>Pseudomonadota</taxon>
        <taxon>Alphaproteobacteria</taxon>
        <taxon>Maricaulales</taxon>
        <taxon>Robiginitomaculaceae</taxon>
        <taxon>Algimonas</taxon>
    </lineage>
</organism>
<evidence type="ECO:0000313" key="14">
    <source>
        <dbReference type="Proteomes" id="UP001161391"/>
    </source>
</evidence>
<evidence type="ECO:0000256" key="3">
    <source>
        <dbReference type="ARBA" id="ARBA00022617"/>
    </source>
</evidence>
<evidence type="ECO:0000259" key="12">
    <source>
        <dbReference type="PROSITE" id="PS51007"/>
    </source>
</evidence>
<evidence type="ECO:0000256" key="1">
    <source>
        <dbReference type="ARBA" id="ARBA00004370"/>
    </source>
</evidence>
<gene>
    <name evidence="13" type="ORF">GCM10007853_01860</name>
</gene>
<dbReference type="Pfam" id="PF02167">
    <property type="entry name" value="Cytochrom_C1"/>
    <property type="match status" value="1"/>
</dbReference>
<dbReference type="Gene3D" id="1.10.760.10">
    <property type="entry name" value="Cytochrome c-like domain"/>
    <property type="match status" value="1"/>
</dbReference>
<evidence type="ECO:0000256" key="2">
    <source>
        <dbReference type="ARBA" id="ARBA00016165"/>
    </source>
</evidence>
<dbReference type="EMBL" id="BSNK01000001">
    <property type="protein sequence ID" value="GLQ22312.1"/>
    <property type="molecule type" value="Genomic_DNA"/>
</dbReference>
<evidence type="ECO:0000256" key="6">
    <source>
        <dbReference type="ARBA" id="ARBA00022989"/>
    </source>
</evidence>
<name>A0ABQ5V7R0_9PROT</name>
<sequence length="286" mass="31537">MAFKTVRNLIIAGGIAAASLTGIAIAAGGSGPADGYKMIHKHWHWSGVTGSYDVAAMQRGYNVYAQVCRSCHNLDHLAFRHLGDKGGPFYDEYYKNPNDNPLVKNIAAEYEVIDVNPEDGSEVSRPGIPADYFPPIYRNNAEAAYVNNGAVPPDLSVMVKARNNGADYMYNLLLAYSHPQPEGITLSTGQYYNPVMEGSKIAMPPQLQPQEGVFEYQSDTEGQNPPEATIEQMAADVTEFLAWSADPKLAVRKEAGLMSMVYLLILSVLLWLSYKRIWRRLKPSEG</sequence>
<dbReference type="PRINTS" id="PR00603">
    <property type="entry name" value="CYTOCHROMEC1"/>
</dbReference>
<keyword evidence="14" id="KW-1185">Reference proteome</keyword>
<reference evidence="13" key="1">
    <citation type="journal article" date="2014" name="Int. J. Syst. Evol. Microbiol.">
        <title>Complete genome of a new Firmicutes species belonging to the dominant human colonic microbiota ('Ruminococcus bicirculans') reveals two chromosomes and a selective capacity to utilize plant glucans.</title>
        <authorList>
            <consortium name="NISC Comparative Sequencing Program"/>
            <person name="Wegmann U."/>
            <person name="Louis P."/>
            <person name="Goesmann A."/>
            <person name="Henrissat B."/>
            <person name="Duncan S.H."/>
            <person name="Flint H.J."/>
        </authorList>
    </citation>
    <scope>NUCLEOTIDE SEQUENCE</scope>
    <source>
        <strain evidence="13">NBRC 108219</strain>
    </source>
</reference>
<accession>A0ABQ5V7R0</accession>
<dbReference type="SUPFAM" id="SSF46626">
    <property type="entry name" value="Cytochrome c"/>
    <property type="match status" value="1"/>
</dbReference>
<evidence type="ECO:0000256" key="5">
    <source>
        <dbReference type="ARBA" id="ARBA00022723"/>
    </source>
</evidence>
<feature type="transmembrane region" description="Helical" evidence="10">
    <location>
        <begin position="255"/>
        <end position="274"/>
    </location>
</feature>
<keyword evidence="6 10" id="KW-1133">Transmembrane helix</keyword>
<keyword evidence="3 9" id="KW-0349">Heme</keyword>
<keyword evidence="4 10" id="KW-0812">Transmembrane</keyword>
<evidence type="ECO:0000256" key="9">
    <source>
        <dbReference type="PROSITE-ProRule" id="PRU00433"/>
    </source>
</evidence>
<dbReference type="PANTHER" id="PTHR10266:SF3">
    <property type="entry name" value="CYTOCHROME C1, HEME PROTEIN, MITOCHONDRIAL"/>
    <property type="match status" value="1"/>
</dbReference>
<dbReference type="InterPro" id="IPR009056">
    <property type="entry name" value="Cyt_c-like_dom"/>
</dbReference>
<keyword evidence="11" id="KW-0732">Signal</keyword>
<keyword evidence="7 9" id="KW-0408">Iron</keyword>
<comment type="subcellular location">
    <subcellularLocation>
        <location evidence="1">Membrane</location>
    </subcellularLocation>
</comment>
<protein>
    <recommendedName>
        <fullName evidence="2">Cytochrome c1</fullName>
    </recommendedName>
</protein>
<evidence type="ECO:0000256" key="11">
    <source>
        <dbReference type="SAM" id="SignalP"/>
    </source>
</evidence>
<dbReference type="InterPro" id="IPR002326">
    <property type="entry name" value="Cyt_c1"/>
</dbReference>
<evidence type="ECO:0000256" key="4">
    <source>
        <dbReference type="ARBA" id="ARBA00022692"/>
    </source>
</evidence>
<reference evidence="13" key="2">
    <citation type="submission" date="2023-01" db="EMBL/GenBank/DDBJ databases">
        <title>Draft genome sequence of Algimonas ampicilliniresistens strain NBRC 108219.</title>
        <authorList>
            <person name="Sun Q."/>
            <person name="Mori K."/>
        </authorList>
    </citation>
    <scope>NUCLEOTIDE SEQUENCE</scope>
    <source>
        <strain evidence="13">NBRC 108219</strain>
    </source>
</reference>
<dbReference type="Gene3D" id="1.20.5.100">
    <property type="entry name" value="Cytochrome c1, transmembrane anchor, C-terminal"/>
    <property type="match status" value="1"/>
</dbReference>
<dbReference type="PANTHER" id="PTHR10266">
    <property type="entry name" value="CYTOCHROME C1"/>
    <property type="match status" value="1"/>
</dbReference>
<dbReference type="PROSITE" id="PS51007">
    <property type="entry name" value="CYTC"/>
    <property type="match status" value="1"/>
</dbReference>
<feature type="chain" id="PRO_5046028917" description="Cytochrome c1" evidence="11">
    <location>
        <begin position="27"/>
        <end position="286"/>
    </location>
</feature>